<keyword evidence="2" id="KW-0812">Transmembrane</keyword>
<evidence type="ECO:0000256" key="3">
    <source>
        <dbReference type="SAM" id="SignalP"/>
    </source>
</evidence>
<keyword evidence="2" id="KW-1133">Transmembrane helix</keyword>
<feature type="domain" description="Transglutaminase-like" evidence="4">
    <location>
        <begin position="458"/>
        <end position="528"/>
    </location>
</feature>
<dbReference type="EMBL" id="JACHJT010000001">
    <property type="protein sequence ID" value="MBB4931132.1"/>
    <property type="molecule type" value="Genomic_DNA"/>
</dbReference>
<protein>
    <submittedName>
        <fullName evidence="5">Transglutaminase-like putative cysteine protease</fullName>
    </submittedName>
</protein>
<feature type="compositionally biased region" description="Acidic residues" evidence="1">
    <location>
        <begin position="550"/>
        <end position="565"/>
    </location>
</feature>
<keyword evidence="3" id="KW-0732">Signal</keyword>
<feature type="region of interest" description="Disordered" evidence="1">
    <location>
        <begin position="526"/>
        <end position="566"/>
    </location>
</feature>
<dbReference type="InterPro" id="IPR021878">
    <property type="entry name" value="TgpA_N"/>
</dbReference>
<dbReference type="Proteomes" id="UP000523007">
    <property type="component" value="Unassembled WGS sequence"/>
</dbReference>
<evidence type="ECO:0000313" key="6">
    <source>
        <dbReference type="Proteomes" id="UP000523007"/>
    </source>
</evidence>
<dbReference type="Gene3D" id="3.10.620.30">
    <property type="match status" value="1"/>
</dbReference>
<dbReference type="GO" id="GO:0008233">
    <property type="term" value="F:peptidase activity"/>
    <property type="evidence" value="ECO:0007669"/>
    <property type="project" value="UniProtKB-KW"/>
</dbReference>
<feature type="transmembrane region" description="Helical" evidence="2">
    <location>
        <begin position="56"/>
        <end position="77"/>
    </location>
</feature>
<dbReference type="SUPFAM" id="SSF54001">
    <property type="entry name" value="Cysteine proteinases"/>
    <property type="match status" value="1"/>
</dbReference>
<evidence type="ECO:0000256" key="1">
    <source>
        <dbReference type="SAM" id="MobiDB-lite"/>
    </source>
</evidence>
<reference evidence="5 6" key="1">
    <citation type="submission" date="2020-08" db="EMBL/GenBank/DDBJ databases">
        <title>Sequencing the genomes of 1000 actinobacteria strains.</title>
        <authorList>
            <person name="Klenk H.-P."/>
        </authorList>
    </citation>
    <scope>NUCLEOTIDE SEQUENCE [LARGE SCALE GENOMIC DNA]</scope>
    <source>
        <strain evidence="5 6">DSM 102030</strain>
    </source>
</reference>
<feature type="transmembrane region" description="Helical" evidence="2">
    <location>
        <begin position="30"/>
        <end position="49"/>
    </location>
</feature>
<dbReference type="PANTHER" id="PTHR42736">
    <property type="entry name" value="PROTEIN-GLUTAMINE GAMMA-GLUTAMYLTRANSFERASE"/>
    <property type="match status" value="1"/>
</dbReference>
<sequence length="729" mass="76406">MRRLAGYAALASCAAAPGLALAPAYAEPVTVAATLSVWAVAGVLVAGLLRRYFPAPAVLLLGLPVAFAGTAVLVAVFPGAATSVWWGTLDAVANSGARILTTALPTTVAADTLALPALAIWLSGVAAALAYHSDHPLAAVTCPLLALVGAAVLNGPEVRHAYLPTALFALAAVLLLALSAGGATGPRAAEVRVATKRAVRAGRLSRALALGCVVAVVATLTTYIGPLALYGSAVSPADLRAVVTPPEEDTSGASPLSYLPEWAAEPGEHLLTVTADEPTDLRWATLSDFDGITWRPESRYRSAAEELPAPETVVPDGPNQEVTVEVDALPGHWLPVVGVPRHVSGASVAYAPESTTLRTADGSAEDAEYTVIGQVPSYEEENLNAAGEPDKEQFERYLRFPEDPPEQITEIAERFSDGTPYQRANRLAGYLRGNYGFDPESSGGHGYANLDTLLVAPGEKGGGGTSEQFASAFALLARASGLPSRVVVGFGPGTAEDDQTYTVRTGDAVAWGEVYLEGVGWAPFDVTPGDPKENGASAVSDAGGGGAADESWDGGSPEEDTDESEASGAFLDVTHAWWTVGWVGTGLLAALVAGALFTTALRAVRRRLRLTAGPPEKRLTGAWWELRDEMRLARAGPLPSDTVADVLARCDELLPPPEGRDRRWTLATTMNAMAFMGPAGAHGERVSADAAHRAVDEVRTYTADLRAAQSHSRRLLWWTDPRPLFWGRR</sequence>
<dbReference type="Pfam" id="PF11992">
    <property type="entry name" value="TgpA_N"/>
    <property type="match status" value="1"/>
</dbReference>
<comment type="caution">
    <text evidence="5">The sequence shown here is derived from an EMBL/GenBank/DDBJ whole genome shotgun (WGS) entry which is preliminary data.</text>
</comment>
<keyword evidence="5" id="KW-0645">Protease</keyword>
<dbReference type="RefSeq" id="WP_184576870.1">
    <property type="nucleotide sequence ID" value="NZ_JACHJT010000001.1"/>
</dbReference>
<dbReference type="AlphaFoldDB" id="A0A7W7RFV2"/>
<dbReference type="PANTHER" id="PTHR42736:SF1">
    <property type="entry name" value="PROTEIN-GLUTAMINE GAMMA-GLUTAMYLTRANSFERASE"/>
    <property type="match status" value="1"/>
</dbReference>
<proteinExistence type="predicted"/>
<accession>A0A7W7RFV2</accession>
<keyword evidence="2" id="KW-0472">Membrane</keyword>
<organism evidence="5 6">
    <name type="scientific">Lipingzhangella halophila</name>
    <dbReference type="NCBI Taxonomy" id="1783352"/>
    <lineage>
        <taxon>Bacteria</taxon>
        <taxon>Bacillati</taxon>
        <taxon>Actinomycetota</taxon>
        <taxon>Actinomycetes</taxon>
        <taxon>Streptosporangiales</taxon>
        <taxon>Nocardiopsidaceae</taxon>
        <taxon>Lipingzhangella</taxon>
    </lineage>
</organism>
<feature type="transmembrane region" description="Helical" evidence="2">
    <location>
        <begin position="113"/>
        <end position="130"/>
    </location>
</feature>
<feature type="transmembrane region" description="Helical" evidence="2">
    <location>
        <begin position="161"/>
        <end position="186"/>
    </location>
</feature>
<feature type="transmembrane region" description="Helical" evidence="2">
    <location>
        <begin position="576"/>
        <end position="601"/>
    </location>
</feature>
<feature type="transmembrane region" description="Helical" evidence="2">
    <location>
        <begin position="137"/>
        <end position="155"/>
    </location>
</feature>
<feature type="signal peptide" evidence="3">
    <location>
        <begin position="1"/>
        <end position="26"/>
    </location>
</feature>
<gene>
    <name evidence="5" type="ORF">F4561_001952</name>
</gene>
<dbReference type="InterPro" id="IPR002931">
    <property type="entry name" value="Transglutaminase-like"/>
</dbReference>
<keyword evidence="6" id="KW-1185">Reference proteome</keyword>
<evidence type="ECO:0000313" key="5">
    <source>
        <dbReference type="EMBL" id="MBB4931132.1"/>
    </source>
</evidence>
<feature type="transmembrane region" description="Helical" evidence="2">
    <location>
        <begin position="207"/>
        <end position="230"/>
    </location>
</feature>
<name>A0A7W7RFV2_9ACTN</name>
<evidence type="ECO:0000259" key="4">
    <source>
        <dbReference type="SMART" id="SM00460"/>
    </source>
</evidence>
<evidence type="ECO:0000256" key="2">
    <source>
        <dbReference type="SAM" id="Phobius"/>
    </source>
</evidence>
<feature type="chain" id="PRO_5031540931" evidence="3">
    <location>
        <begin position="27"/>
        <end position="729"/>
    </location>
</feature>
<dbReference type="GO" id="GO:0006508">
    <property type="term" value="P:proteolysis"/>
    <property type="evidence" value="ECO:0007669"/>
    <property type="project" value="UniProtKB-KW"/>
</dbReference>
<dbReference type="SMART" id="SM00460">
    <property type="entry name" value="TGc"/>
    <property type="match status" value="1"/>
</dbReference>
<keyword evidence="5" id="KW-0378">Hydrolase</keyword>
<dbReference type="InterPro" id="IPR052901">
    <property type="entry name" value="Bact_TGase-like"/>
</dbReference>
<dbReference type="InterPro" id="IPR038765">
    <property type="entry name" value="Papain-like_cys_pep_sf"/>
</dbReference>
<dbReference type="Pfam" id="PF01841">
    <property type="entry name" value="Transglut_core"/>
    <property type="match status" value="1"/>
</dbReference>